<sequence length="128" mass="14660">MTVPTPSNLKLKVLKNRLDIISIKENELKASLDVGVCDSIRDLKSRIRFSVNDDNDNSQEIDVYSLDFITHDYETYLTGSFTIPIKAKFKFSISVSNKGGYYILRMDIEHKDGEFKLTHLHGSGRKFL</sequence>
<gene>
    <name evidence="1" type="ORF">DLAC_04236</name>
</gene>
<keyword evidence="2" id="KW-1185">Reference proteome</keyword>
<dbReference type="InParanoid" id="A0A151ZSM7"/>
<reference evidence="1 2" key="1">
    <citation type="submission" date="2015-12" db="EMBL/GenBank/DDBJ databases">
        <title>Dictyostelia acquired genes for synthesis and detection of signals that induce cell-type specialization by lateral gene transfer from prokaryotes.</title>
        <authorList>
            <person name="Gloeckner G."/>
            <person name="Schaap P."/>
        </authorList>
    </citation>
    <scope>NUCLEOTIDE SEQUENCE [LARGE SCALE GENOMIC DNA]</scope>
    <source>
        <strain evidence="1 2">TK</strain>
    </source>
</reference>
<protein>
    <submittedName>
        <fullName evidence="1">Uncharacterized protein</fullName>
    </submittedName>
</protein>
<organism evidence="1 2">
    <name type="scientific">Tieghemostelium lacteum</name>
    <name type="common">Slime mold</name>
    <name type="synonym">Dictyostelium lacteum</name>
    <dbReference type="NCBI Taxonomy" id="361077"/>
    <lineage>
        <taxon>Eukaryota</taxon>
        <taxon>Amoebozoa</taxon>
        <taxon>Evosea</taxon>
        <taxon>Eumycetozoa</taxon>
        <taxon>Dictyostelia</taxon>
        <taxon>Dictyosteliales</taxon>
        <taxon>Raperosteliaceae</taxon>
        <taxon>Tieghemostelium</taxon>
    </lineage>
</organism>
<evidence type="ECO:0000313" key="1">
    <source>
        <dbReference type="EMBL" id="KYQ96916.1"/>
    </source>
</evidence>
<dbReference type="EMBL" id="LODT01000021">
    <property type="protein sequence ID" value="KYQ96916.1"/>
    <property type="molecule type" value="Genomic_DNA"/>
</dbReference>
<evidence type="ECO:0000313" key="2">
    <source>
        <dbReference type="Proteomes" id="UP000076078"/>
    </source>
</evidence>
<comment type="caution">
    <text evidence="1">The sequence shown here is derived from an EMBL/GenBank/DDBJ whole genome shotgun (WGS) entry which is preliminary data.</text>
</comment>
<proteinExistence type="predicted"/>
<accession>A0A151ZSM7</accession>
<name>A0A151ZSM7_TIELA</name>
<dbReference type="Proteomes" id="UP000076078">
    <property type="component" value="Unassembled WGS sequence"/>
</dbReference>
<dbReference type="AlphaFoldDB" id="A0A151ZSM7"/>